<dbReference type="AlphaFoldDB" id="A0A840ESB1"/>
<dbReference type="GO" id="GO:0005524">
    <property type="term" value="F:ATP binding"/>
    <property type="evidence" value="ECO:0007669"/>
    <property type="project" value="UniProtKB-UniRule"/>
</dbReference>
<evidence type="ECO:0000256" key="13">
    <source>
        <dbReference type="HAMAP-Rule" id="MF_00409"/>
    </source>
</evidence>
<evidence type="ECO:0000256" key="1">
    <source>
        <dbReference type="ARBA" id="ARBA00002274"/>
    </source>
</evidence>
<dbReference type="UniPathway" id="UPA00359">
    <property type="reaction ID" value="UER00482"/>
</dbReference>
<evidence type="ECO:0000256" key="2">
    <source>
        <dbReference type="ARBA" id="ARBA00004870"/>
    </source>
</evidence>
<name>A0A840ESB1_9FLAO</name>
<evidence type="ECO:0000256" key="9">
    <source>
        <dbReference type="ARBA" id="ARBA00022777"/>
    </source>
</evidence>
<protein>
    <recommendedName>
        <fullName evidence="4 13">Tetraacyldisaccharide 4'-kinase</fullName>
        <ecNumber evidence="3 13">2.7.1.130</ecNumber>
    </recommendedName>
    <alternativeName>
        <fullName evidence="12 13">Lipid A 4'-kinase</fullName>
    </alternativeName>
</protein>
<keyword evidence="7 13" id="KW-0808">Transferase</keyword>
<dbReference type="PANTHER" id="PTHR42724:SF1">
    <property type="entry name" value="TETRAACYLDISACCHARIDE 4'-KINASE, MITOCHONDRIAL-RELATED"/>
    <property type="match status" value="1"/>
</dbReference>
<dbReference type="InterPro" id="IPR027417">
    <property type="entry name" value="P-loop_NTPase"/>
</dbReference>
<dbReference type="NCBIfam" id="TIGR00682">
    <property type="entry name" value="lpxK"/>
    <property type="match status" value="1"/>
</dbReference>
<keyword evidence="14" id="KW-0812">Transmembrane</keyword>
<gene>
    <name evidence="13" type="primary">lpxK</name>
    <name evidence="15" type="ORF">GGR32_000099</name>
</gene>
<comment type="pathway">
    <text evidence="2 13">Glycolipid biosynthesis; lipid IV(A) biosynthesis; lipid IV(A) from (3R)-3-hydroxytetradecanoyl-[acyl-carrier-protein] and UDP-N-acetyl-alpha-D-glucosamine: step 6/6.</text>
</comment>
<sequence length="338" mass="38770">MQKKLRKILLYPFSLLYGLGVYFHILIYSLGIKKVTSYNFPIICVGNLSVGGTGKSPMIELLLKIFQENNNLKNIATLSRGYKRKTKGFILLNGKETAQEVGDEPLQFKQNFPLANIAVCEDRRIGIKNLQKLPVKPSVILLDDAFQHRKIKAGFNMLLTSYDNLYCRDYLLPAGNLREPRSRANNANYIIVTKCPDTLSLQEKKDIIACLNPTKNQQVFFAGISYAEKVKNKTNQLPLAQLPNFTLVTGIAKPKPLLDFLNEKKLKYTHLKYPDHHNFSKEELAFLKEKELIITTQKDYMRLKNVIPNNKIFYLPIETKILDDTEIFKKGILKVMKL</sequence>
<evidence type="ECO:0000256" key="8">
    <source>
        <dbReference type="ARBA" id="ARBA00022741"/>
    </source>
</evidence>
<proteinExistence type="inferred from homology"/>
<evidence type="ECO:0000256" key="6">
    <source>
        <dbReference type="ARBA" id="ARBA00022556"/>
    </source>
</evidence>
<comment type="caution">
    <text evidence="13">Lacks conserved residue(s) required for the propagation of feature annotation.</text>
</comment>
<dbReference type="RefSeq" id="WP_183475485.1">
    <property type="nucleotide sequence ID" value="NZ_JACIFO010000001.1"/>
</dbReference>
<dbReference type="InterPro" id="IPR003758">
    <property type="entry name" value="LpxK"/>
</dbReference>
<keyword evidence="9 13" id="KW-0418">Kinase</keyword>
<dbReference type="HAMAP" id="MF_00409">
    <property type="entry name" value="LpxK"/>
    <property type="match status" value="1"/>
</dbReference>
<dbReference type="GO" id="GO:0009029">
    <property type="term" value="F:lipid-A 4'-kinase activity"/>
    <property type="evidence" value="ECO:0007669"/>
    <property type="project" value="UniProtKB-UniRule"/>
</dbReference>
<keyword evidence="10 13" id="KW-0067">ATP-binding</keyword>
<evidence type="ECO:0000256" key="14">
    <source>
        <dbReference type="SAM" id="Phobius"/>
    </source>
</evidence>
<keyword evidence="8 13" id="KW-0547">Nucleotide-binding</keyword>
<dbReference type="EMBL" id="JACIFO010000001">
    <property type="protein sequence ID" value="MBB4117827.1"/>
    <property type="molecule type" value="Genomic_DNA"/>
</dbReference>
<evidence type="ECO:0000256" key="12">
    <source>
        <dbReference type="ARBA" id="ARBA00029757"/>
    </source>
</evidence>
<comment type="caution">
    <text evidence="15">The sequence shown here is derived from an EMBL/GenBank/DDBJ whole genome shotgun (WGS) entry which is preliminary data.</text>
</comment>
<dbReference type="Proteomes" id="UP000553034">
    <property type="component" value="Unassembled WGS sequence"/>
</dbReference>
<dbReference type="GO" id="GO:0005886">
    <property type="term" value="C:plasma membrane"/>
    <property type="evidence" value="ECO:0007669"/>
    <property type="project" value="TreeGrafter"/>
</dbReference>
<dbReference type="SUPFAM" id="SSF52540">
    <property type="entry name" value="P-loop containing nucleoside triphosphate hydrolases"/>
    <property type="match status" value="1"/>
</dbReference>
<reference evidence="15 16" key="1">
    <citation type="submission" date="2020-08" db="EMBL/GenBank/DDBJ databases">
        <title>Genomic Encyclopedia of Type Strains, Phase IV (KMG-IV): sequencing the most valuable type-strain genomes for metagenomic binning, comparative biology and taxonomic classification.</title>
        <authorList>
            <person name="Goeker M."/>
        </authorList>
    </citation>
    <scope>NUCLEOTIDE SEQUENCE [LARGE SCALE GENOMIC DNA]</scope>
    <source>
        <strain evidence="15 16">DSM 29568</strain>
    </source>
</reference>
<keyword evidence="6 13" id="KW-0441">Lipid A biosynthesis</keyword>
<evidence type="ECO:0000256" key="4">
    <source>
        <dbReference type="ARBA" id="ARBA00016436"/>
    </source>
</evidence>
<dbReference type="Pfam" id="PF02606">
    <property type="entry name" value="LpxK"/>
    <property type="match status" value="1"/>
</dbReference>
<evidence type="ECO:0000256" key="11">
    <source>
        <dbReference type="ARBA" id="ARBA00023098"/>
    </source>
</evidence>
<keyword evidence="14" id="KW-0472">Membrane</keyword>
<dbReference type="EC" id="2.7.1.130" evidence="3 13"/>
<evidence type="ECO:0000313" key="16">
    <source>
        <dbReference type="Proteomes" id="UP000553034"/>
    </source>
</evidence>
<evidence type="ECO:0000256" key="10">
    <source>
        <dbReference type="ARBA" id="ARBA00022840"/>
    </source>
</evidence>
<feature type="transmembrane region" description="Helical" evidence="14">
    <location>
        <begin position="9"/>
        <end position="31"/>
    </location>
</feature>
<comment type="similarity">
    <text evidence="13">Belongs to the LpxK family.</text>
</comment>
<comment type="catalytic activity">
    <reaction evidence="13">
        <text>a lipid A disaccharide + ATP = a lipid IVA + ADP + H(+)</text>
        <dbReference type="Rhea" id="RHEA:67840"/>
        <dbReference type="ChEBI" id="CHEBI:15378"/>
        <dbReference type="ChEBI" id="CHEBI:30616"/>
        <dbReference type="ChEBI" id="CHEBI:176343"/>
        <dbReference type="ChEBI" id="CHEBI:176425"/>
        <dbReference type="ChEBI" id="CHEBI:456216"/>
        <dbReference type="EC" id="2.7.1.130"/>
    </reaction>
</comment>
<accession>A0A840ESB1</accession>
<evidence type="ECO:0000256" key="3">
    <source>
        <dbReference type="ARBA" id="ARBA00012071"/>
    </source>
</evidence>
<keyword evidence="5 13" id="KW-0444">Lipid biosynthesis</keyword>
<organism evidence="15 16">
    <name type="scientific">Mesonia hippocampi</name>
    <dbReference type="NCBI Taxonomy" id="1628250"/>
    <lineage>
        <taxon>Bacteria</taxon>
        <taxon>Pseudomonadati</taxon>
        <taxon>Bacteroidota</taxon>
        <taxon>Flavobacteriia</taxon>
        <taxon>Flavobacteriales</taxon>
        <taxon>Flavobacteriaceae</taxon>
        <taxon>Mesonia</taxon>
    </lineage>
</organism>
<evidence type="ECO:0000313" key="15">
    <source>
        <dbReference type="EMBL" id="MBB4117827.1"/>
    </source>
</evidence>
<keyword evidence="16" id="KW-1185">Reference proteome</keyword>
<dbReference type="GO" id="GO:0009245">
    <property type="term" value="P:lipid A biosynthetic process"/>
    <property type="evidence" value="ECO:0007669"/>
    <property type="project" value="UniProtKB-UniRule"/>
</dbReference>
<keyword evidence="14" id="KW-1133">Transmembrane helix</keyword>
<comment type="function">
    <text evidence="1 13">Transfers the gamma-phosphate of ATP to the 4'-position of a tetraacyldisaccharide 1-phosphate intermediate (termed DS-1-P) to form tetraacyldisaccharide 1,4'-bis-phosphate (lipid IVA).</text>
</comment>
<dbReference type="PANTHER" id="PTHR42724">
    <property type="entry name" value="TETRAACYLDISACCHARIDE 4'-KINASE"/>
    <property type="match status" value="1"/>
</dbReference>
<evidence type="ECO:0000256" key="7">
    <source>
        <dbReference type="ARBA" id="ARBA00022679"/>
    </source>
</evidence>
<keyword evidence="11 13" id="KW-0443">Lipid metabolism</keyword>
<evidence type="ECO:0000256" key="5">
    <source>
        <dbReference type="ARBA" id="ARBA00022516"/>
    </source>
</evidence>